<evidence type="ECO:0000256" key="1">
    <source>
        <dbReference type="SAM" id="MobiDB-lite"/>
    </source>
</evidence>
<reference evidence="5" key="4">
    <citation type="submission" date="2016-08" db="EMBL/GenBank/DDBJ databases">
        <title>Sequencing, assembly and comparative genomics of S. aureofaciens ATCC 10762.</title>
        <authorList>
            <person name="Gradnigo J.S."/>
            <person name="Johnson N."/>
            <person name="Somerville G.A."/>
        </authorList>
    </citation>
    <scope>NUCLEOTIDE SEQUENCE [LARGE SCALE GENOMIC DNA]</scope>
    <source>
        <strain evidence="5">ATCC 10762 / DSM 40127 / CCM 3239 / JCM 4008 / LMG 5968 / NBRC 12843 / NCIMB 8234 / A-377</strain>
    </source>
</reference>
<reference evidence="3" key="1">
    <citation type="journal article" date="2014" name="Int. J. Syst. Evol. Microbiol.">
        <title>Complete genome sequence of Corynebacterium casei LMG S-19264T (=DSM 44701T), isolated from a smear-ripened cheese.</title>
        <authorList>
            <consortium name="US DOE Joint Genome Institute (JGI-PGF)"/>
            <person name="Walter F."/>
            <person name="Albersmeier A."/>
            <person name="Kalinowski J."/>
            <person name="Ruckert C."/>
        </authorList>
    </citation>
    <scope>NUCLEOTIDE SEQUENCE</scope>
    <source>
        <strain evidence="3">JCM 4434</strain>
    </source>
</reference>
<accession>A0A1E7N850</accession>
<dbReference type="EMBL" id="JPRF03000024">
    <property type="protein sequence ID" value="OEV36643.1"/>
    <property type="molecule type" value="Genomic_DNA"/>
</dbReference>
<feature type="compositionally biased region" description="Basic and acidic residues" evidence="1">
    <location>
        <begin position="14"/>
        <end position="23"/>
    </location>
</feature>
<organism evidence="4 5">
    <name type="scientific">Kitasatospora aureofaciens</name>
    <name type="common">Streptomyces aureofaciens</name>
    <dbReference type="NCBI Taxonomy" id="1894"/>
    <lineage>
        <taxon>Bacteria</taxon>
        <taxon>Bacillati</taxon>
        <taxon>Actinomycetota</taxon>
        <taxon>Actinomycetes</taxon>
        <taxon>Kitasatosporales</taxon>
        <taxon>Streptomycetaceae</taxon>
        <taxon>Kitasatospora</taxon>
    </lineage>
</organism>
<name>A0A1E7N850_KITAU</name>
<reference evidence="3" key="5">
    <citation type="submission" date="2020-09" db="EMBL/GenBank/DDBJ databases">
        <authorList>
            <person name="Sun Q."/>
            <person name="Ohkuma M."/>
        </authorList>
    </citation>
    <scope>NUCLEOTIDE SEQUENCE</scope>
    <source>
        <strain evidence="3">JCM 4434</strain>
    </source>
</reference>
<dbReference type="AlphaFoldDB" id="A0A1E7N850"/>
<keyword evidence="5" id="KW-1185">Reference proteome</keyword>
<evidence type="ECO:0000313" key="3">
    <source>
        <dbReference type="EMBL" id="GGU57605.1"/>
    </source>
</evidence>
<proteinExistence type="predicted"/>
<evidence type="ECO:0000313" key="4">
    <source>
        <dbReference type="EMBL" id="OEV36643.1"/>
    </source>
</evidence>
<evidence type="ECO:0000256" key="2">
    <source>
        <dbReference type="SAM" id="Phobius"/>
    </source>
</evidence>
<comment type="caution">
    <text evidence="4">The sequence shown here is derived from an EMBL/GenBank/DDBJ whole genome shotgun (WGS) entry which is preliminary data.</text>
</comment>
<sequence length="68" mass="6871">MRQVGGPVAVAGVGRRESGDGIEHGLQPAPQALISIVTECATVLALLAAGYLTVRHGKLPASRPPTAS</sequence>
<reference evidence="4" key="3">
    <citation type="submission" date="2016-08" db="EMBL/GenBank/DDBJ databases">
        <title>Sequencing, Assembly and Comparative Genomics of S. aureofaciens ATCC 10762.</title>
        <authorList>
            <person name="Gradnigo J.S."/>
            <person name="Johnson N."/>
            <person name="Somerville G.A."/>
        </authorList>
    </citation>
    <scope>NUCLEOTIDE SEQUENCE [LARGE SCALE GENOMIC DNA]</scope>
    <source>
        <strain evidence="4">ATCC 10762</strain>
    </source>
</reference>
<dbReference type="RefSeq" id="WP_030550754.1">
    <property type="nucleotide sequence ID" value="NZ_BMUB01000001.1"/>
</dbReference>
<feature type="compositionally biased region" description="Low complexity" evidence="1">
    <location>
        <begin position="1"/>
        <end position="13"/>
    </location>
</feature>
<protein>
    <submittedName>
        <fullName evidence="4">Uncharacterized protein</fullName>
    </submittedName>
</protein>
<dbReference type="Proteomes" id="UP000610124">
    <property type="component" value="Unassembled WGS sequence"/>
</dbReference>
<dbReference type="OrthoDB" id="3218431at2"/>
<feature type="transmembrane region" description="Helical" evidence="2">
    <location>
        <begin position="32"/>
        <end position="54"/>
    </location>
</feature>
<feature type="region of interest" description="Disordered" evidence="1">
    <location>
        <begin position="1"/>
        <end position="24"/>
    </location>
</feature>
<dbReference type="EMBL" id="BMUB01000001">
    <property type="protein sequence ID" value="GGU57605.1"/>
    <property type="molecule type" value="Genomic_DNA"/>
</dbReference>
<keyword evidence="2" id="KW-0812">Transmembrane</keyword>
<evidence type="ECO:0000313" key="5">
    <source>
        <dbReference type="Proteomes" id="UP000037395"/>
    </source>
</evidence>
<reference evidence="4 5" key="2">
    <citation type="submission" date="2014-07" db="EMBL/GenBank/DDBJ databases">
        <authorList>
            <person name="Zhang J.E."/>
            <person name="Yang H."/>
            <person name="Guo J."/>
            <person name="Deng Z."/>
            <person name="Luo H."/>
            <person name="Luo M."/>
            <person name="Zhao B."/>
        </authorList>
    </citation>
    <scope>NUCLEOTIDE SEQUENCE [LARGE SCALE GENOMIC DNA]</scope>
    <source>
        <strain evidence="4">ATCC 10762</strain>
        <strain evidence="5">ATCC 10762 / DSM 40127 / CCM 3239 / JCM 4008 / LMG 5968 / NBRC 12843 / NCIMB 8234 / A-377</strain>
    </source>
</reference>
<gene>
    <name evidence="3" type="ORF">GCM10010502_05170</name>
    <name evidence="4" type="ORF">HS99_0028135</name>
</gene>
<keyword evidence="2" id="KW-0472">Membrane</keyword>
<accession>A0A8H9HD45</accession>
<dbReference type="GeneID" id="97483701"/>
<keyword evidence="2" id="KW-1133">Transmembrane helix</keyword>
<dbReference type="Proteomes" id="UP000037395">
    <property type="component" value="Unassembled WGS sequence"/>
</dbReference>